<dbReference type="Proteomes" id="UP000536179">
    <property type="component" value="Unassembled WGS sequence"/>
</dbReference>
<name>A0A7W5E519_9BACT</name>
<proteinExistence type="predicted"/>
<feature type="region of interest" description="Disordered" evidence="1">
    <location>
        <begin position="54"/>
        <end position="87"/>
    </location>
</feature>
<dbReference type="EMBL" id="JACHXU010000029">
    <property type="protein sequence ID" value="MBB3209952.1"/>
    <property type="molecule type" value="Genomic_DNA"/>
</dbReference>
<keyword evidence="4" id="KW-1185">Reference proteome</keyword>
<protein>
    <submittedName>
        <fullName evidence="3">Uncharacterized protein</fullName>
    </submittedName>
</protein>
<evidence type="ECO:0000313" key="4">
    <source>
        <dbReference type="Proteomes" id="UP000536179"/>
    </source>
</evidence>
<comment type="caution">
    <text evidence="3">The sequence shown here is derived from an EMBL/GenBank/DDBJ whole genome shotgun (WGS) entry which is preliminary data.</text>
</comment>
<keyword evidence="2" id="KW-0732">Signal</keyword>
<evidence type="ECO:0000313" key="3">
    <source>
        <dbReference type="EMBL" id="MBB3209952.1"/>
    </source>
</evidence>
<accession>A0A7W5E519</accession>
<organism evidence="3 4">
    <name type="scientific">Aporhodopirellula rubra</name>
    <dbReference type="NCBI Taxonomy" id="980271"/>
    <lineage>
        <taxon>Bacteria</taxon>
        <taxon>Pseudomonadati</taxon>
        <taxon>Planctomycetota</taxon>
        <taxon>Planctomycetia</taxon>
        <taxon>Pirellulales</taxon>
        <taxon>Pirellulaceae</taxon>
        <taxon>Aporhodopirellula</taxon>
    </lineage>
</organism>
<feature type="chain" id="PRO_5030971347" evidence="2">
    <location>
        <begin position="21"/>
        <end position="249"/>
    </location>
</feature>
<gene>
    <name evidence="3" type="ORF">FHS27_005797</name>
</gene>
<dbReference type="AlphaFoldDB" id="A0A7W5E519"/>
<dbReference type="RefSeq" id="WP_184308944.1">
    <property type="nucleotide sequence ID" value="NZ_JACHXU010000029.1"/>
</dbReference>
<feature type="compositionally biased region" description="Polar residues" evidence="1">
    <location>
        <begin position="63"/>
        <end position="76"/>
    </location>
</feature>
<sequence length="249" mass="25866">MKRSLSAALAIIATVCGATAARADLDSLLGDWAEAASHESDAYAAEDFTLAPASAGIGGPDTAQPQTPARVQATASENKDADKTLTSHAGSGIYQDHAGAIPGVVESPVMEGYSAPTATINPYYTPASSDCGCDSGECKKTSSWGCSGGCGELIDGGQGCYCKGLSECRPHQRPVLPPPSSLLQIFRSRNSYSSVWAGYAEETRARCRNTSPHLLGTWRTCDHGGLLEPDCNTCNSCESGESCDSGCDR</sequence>
<feature type="signal peptide" evidence="2">
    <location>
        <begin position="1"/>
        <end position="20"/>
    </location>
</feature>
<evidence type="ECO:0000256" key="2">
    <source>
        <dbReference type="SAM" id="SignalP"/>
    </source>
</evidence>
<reference evidence="3 4" key="1">
    <citation type="submission" date="2020-08" db="EMBL/GenBank/DDBJ databases">
        <title>Genomic Encyclopedia of Type Strains, Phase III (KMG-III): the genomes of soil and plant-associated and newly described type strains.</title>
        <authorList>
            <person name="Whitman W."/>
        </authorList>
    </citation>
    <scope>NUCLEOTIDE SEQUENCE [LARGE SCALE GENOMIC DNA]</scope>
    <source>
        <strain evidence="3 4">CECT 8075</strain>
    </source>
</reference>
<evidence type="ECO:0000256" key="1">
    <source>
        <dbReference type="SAM" id="MobiDB-lite"/>
    </source>
</evidence>